<organism evidence="2 3">
    <name type="scientific">Gossypium anomalum</name>
    <dbReference type="NCBI Taxonomy" id="47600"/>
    <lineage>
        <taxon>Eukaryota</taxon>
        <taxon>Viridiplantae</taxon>
        <taxon>Streptophyta</taxon>
        <taxon>Embryophyta</taxon>
        <taxon>Tracheophyta</taxon>
        <taxon>Spermatophyta</taxon>
        <taxon>Magnoliopsida</taxon>
        <taxon>eudicotyledons</taxon>
        <taxon>Gunneridae</taxon>
        <taxon>Pentapetalae</taxon>
        <taxon>rosids</taxon>
        <taxon>malvids</taxon>
        <taxon>Malvales</taxon>
        <taxon>Malvaceae</taxon>
        <taxon>Malvoideae</taxon>
        <taxon>Gossypium</taxon>
    </lineage>
</organism>
<dbReference type="OrthoDB" id="950999at2759"/>
<reference evidence="2 3" key="1">
    <citation type="journal article" date="2021" name="bioRxiv">
        <title>The Gossypium anomalum genome as a resource for cotton improvement and evolutionary analysis of hybrid incompatibility.</title>
        <authorList>
            <person name="Grover C.E."/>
            <person name="Yuan D."/>
            <person name="Arick M.A."/>
            <person name="Miller E.R."/>
            <person name="Hu G."/>
            <person name="Peterson D.G."/>
            <person name="Wendel J.F."/>
            <person name="Udall J.A."/>
        </authorList>
    </citation>
    <scope>NUCLEOTIDE SEQUENCE [LARGE SCALE GENOMIC DNA]</scope>
    <source>
        <strain evidence="2">JFW-Udall</strain>
        <tissue evidence="2">Leaf</tissue>
    </source>
</reference>
<evidence type="ECO:0000259" key="1">
    <source>
        <dbReference type="Pfam" id="PF03478"/>
    </source>
</evidence>
<feature type="domain" description="KIB1-4 beta-propeller" evidence="1">
    <location>
        <begin position="12"/>
        <end position="148"/>
    </location>
</feature>
<gene>
    <name evidence="2" type="ORF">CXB51_018832</name>
</gene>
<protein>
    <recommendedName>
        <fullName evidence="1">KIB1-4 beta-propeller domain-containing protein</fullName>
    </recommendedName>
</protein>
<evidence type="ECO:0000313" key="2">
    <source>
        <dbReference type="EMBL" id="KAG8485575.1"/>
    </source>
</evidence>
<comment type="caution">
    <text evidence="2">The sequence shown here is derived from an EMBL/GenBank/DDBJ whole genome shotgun (WGS) entry which is preliminary data.</text>
</comment>
<dbReference type="Proteomes" id="UP000701853">
    <property type="component" value="Chromosome 8"/>
</dbReference>
<accession>A0A8J5YYU3</accession>
<dbReference type="InterPro" id="IPR005174">
    <property type="entry name" value="KIB1-4_b-propeller"/>
</dbReference>
<name>A0A8J5YYU3_9ROSI</name>
<sequence>MQLDYQIRWKTHHLYPKNERSNRLTSSQWWLLLFREGSMFFFCPLSGAKIDLPSQFPHTAMNDHITVFSALQTLKDCVIVVASGTKTETLKLYMIDHRATAWTKHKLASMVLTKIQYAAHYNGGFYLFDNKSDSMVYMSIEKRELRLGKVQYMRLAKDKSIPLRFSTNSEKENMKKRFGLEDEVQVSICGTVVSCESSADKMVPYKNTRVGSDDAEGHQIVKAAWF</sequence>
<dbReference type="Pfam" id="PF03478">
    <property type="entry name" value="Beta-prop_KIB1-4"/>
    <property type="match status" value="1"/>
</dbReference>
<dbReference type="AlphaFoldDB" id="A0A8J5YYU3"/>
<proteinExistence type="predicted"/>
<keyword evidence="3" id="KW-1185">Reference proteome</keyword>
<dbReference type="EMBL" id="JAHUZN010000008">
    <property type="protein sequence ID" value="KAG8485575.1"/>
    <property type="molecule type" value="Genomic_DNA"/>
</dbReference>
<evidence type="ECO:0000313" key="3">
    <source>
        <dbReference type="Proteomes" id="UP000701853"/>
    </source>
</evidence>